<evidence type="ECO:0000313" key="3">
    <source>
        <dbReference type="Proteomes" id="UP000574761"/>
    </source>
</evidence>
<feature type="transmembrane region" description="Helical" evidence="1">
    <location>
        <begin position="31"/>
        <end position="49"/>
    </location>
</feature>
<feature type="transmembrane region" description="Helical" evidence="1">
    <location>
        <begin position="7"/>
        <end position="25"/>
    </location>
</feature>
<evidence type="ECO:0000313" key="2">
    <source>
        <dbReference type="EMBL" id="MBB3975629.1"/>
    </source>
</evidence>
<dbReference type="AlphaFoldDB" id="A0A7W6DB28"/>
<gene>
    <name evidence="2" type="ORF">GGQ64_000816</name>
</gene>
<organism evidence="2 3">
    <name type="scientific">Mycoplana azooxidifex</name>
    <dbReference type="NCBI Taxonomy" id="1636188"/>
    <lineage>
        <taxon>Bacteria</taxon>
        <taxon>Pseudomonadati</taxon>
        <taxon>Pseudomonadota</taxon>
        <taxon>Alphaproteobacteria</taxon>
        <taxon>Hyphomicrobiales</taxon>
        <taxon>Rhizobiaceae</taxon>
        <taxon>Mycoplana</taxon>
    </lineage>
</organism>
<dbReference type="EMBL" id="JACIEE010000002">
    <property type="protein sequence ID" value="MBB3975629.1"/>
    <property type="molecule type" value="Genomic_DNA"/>
</dbReference>
<keyword evidence="1" id="KW-0812">Transmembrane</keyword>
<protein>
    <submittedName>
        <fullName evidence="2">Uncharacterized protein</fullName>
    </submittedName>
</protein>
<comment type="caution">
    <text evidence="2">The sequence shown here is derived from an EMBL/GenBank/DDBJ whole genome shotgun (WGS) entry which is preliminary data.</text>
</comment>
<keyword evidence="3" id="KW-1185">Reference proteome</keyword>
<reference evidence="2 3" key="1">
    <citation type="submission" date="2020-08" db="EMBL/GenBank/DDBJ databases">
        <title>Genomic Encyclopedia of Type Strains, Phase IV (KMG-IV): sequencing the most valuable type-strain genomes for metagenomic binning, comparative biology and taxonomic classification.</title>
        <authorList>
            <person name="Goeker M."/>
        </authorList>
    </citation>
    <scope>NUCLEOTIDE SEQUENCE [LARGE SCALE GENOMIC DNA]</scope>
    <source>
        <strain evidence="2 3">DSM 100211</strain>
    </source>
</reference>
<name>A0A7W6DB28_9HYPH</name>
<keyword evidence="1" id="KW-1133">Transmembrane helix</keyword>
<keyword evidence="1" id="KW-0472">Membrane</keyword>
<accession>A0A7W6DB28</accession>
<dbReference type="Proteomes" id="UP000574761">
    <property type="component" value="Unassembled WGS sequence"/>
</dbReference>
<proteinExistence type="predicted"/>
<dbReference type="RefSeq" id="WP_183799497.1">
    <property type="nucleotide sequence ID" value="NZ_JACIEE010000002.1"/>
</dbReference>
<sequence>MSDAQAGLLVATPIIIVFAIALHRMGVLQRYSAVSAVLFSVAIAAVLFVQQ</sequence>
<evidence type="ECO:0000256" key="1">
    <source>
        <dbReference type="SAM" id="Phobius"/>
    </source>
</evidence>